<feature type="transmembrane region" description="Helical" evidence="1">
    <location>
        <begin position="75"/>
        <end position="92"/>
    </location>
</feature>
<name>A0A1W6TI16_VIBAL</name>
<dbReference type="Proteomes" id="UP000565155">
    <property type="component" value="Unassembled WGS sequence"/>
</dbReference>
<keyword evidence="1" id="KW-0812">Transmembrane</keyword>
<dbReference type="AlphaFoldDB" id="A0A1W6TI16"/>
<evidence type="ECO:0000313" key="3">
    <source>
        <dbReference type="EMBL" id="NMR76353.1"/>
    </source>
</evidence>
<dbReference type="EMBL" id="CP017903">
    <property type="protein sequence ID" value="ARP20389.1"/>
    <property type="molecule type" value="Genomic_DNA"/>
</dbReference>
<sequence>MSLWGFWGAGIAYFMTTFAFVFGGIFWLCSEGNTLRETKRQSSIMSGVIACTIGTWVLAFGVYVYGYFWDNSSHYYFYLLAPWGLAIFGVKLRNRWVKQYARVKHAKEEQWQKHWRELLGEDTEELPPYTHDYELYSGIWQANEALQEQCFAALPHGKAVYERVKAFQTMASPAGDINNQVLLSKLDQLEDEIIQVLEQHSQKKVSIETGAGTLHKESKRNVYHHENGPTEEQLYDSINLQHDLDRELRNIIYDRLGYDGEDEYFFLQAPLEELTENETAINWMLWGLVSNHFAVDPYQTALDLSLMNAEPRWGQNERFVMITAQ</sequence>
<evidence type="ECO:0000313" key="2">
    <source>
        <dbReference type="EMBL" id="ARP20389.1"/>
    </source>
</evidence>
<keyword evidence="1" id="KW-0472">Membrane</keyword>
<proteinExistence type="predicted"/>
<evidence type="ECO:0000256" key="1">
    <source>
        <dbReference type="SAM" id="Phobius"/>
    </source>
</evidence>
<reference evidence="3 4" key="2">
    <citation type="submission" date="2020-04" db="EMBL/GenBank/DDBJ databases">
        <title>Whole-genome sequencing of Vibrio spp. from China reveals different genetic environments of blaCTX-M-14 among diverse lineages.</title>
        <authorList>
            <person name="Zheng Z."/>
            <person name="Ye L."/>
            <person name="Chen S."/>
        </authorList>
    </citation>
    <scope>NUCLEOTIDE SEQUENCE [LARGE SCALE GENOMIC DNA]</scope>
    <source>
        <strain evidence="3 4">Vb1636</strain>
    </source>
</reference>
<dbReference type="GeneID" id="75165085"/>
<gene>
    <name evidence="3" type="ORF">HKB35_22330</name>
    <name evidence="2" type="ORF">K05K4_36620</name>
</gene>
<organism evidence="3 4">
    <name type="scientific">Vibrio alginolyticus</name>
    <dbReference type="NCBI Taxonomy" id="663"/>
    <lineage>
        <taxon>Bacteria</taxon>
        <taxon>Pseudomonadati</taxon>
        <taxon>Pseudomonadota</taxon>
        <taxon>Gammaproteobacteria</taxon>
        <taxon>Vibrionales</taxon>
        <taxon>Vibrionaceae</taxon>
        <taxon>Vibrio</taxon>
    </lineage>
</organism>
<dbReference type="EMBL" id="JABCMA010000043">
    <property type="protein sequence ID" value="NMR76353.1"/>
    <property type="molecule type" value="Genomic_DNA"/>
</dbReference>
<feature type="transmembrane region" description="Helical" evidence="1">
    <location>
        <begin position="6"/>
        <end position="28"/>
    </location>
</feature>
<reference evidence="2" key="1">
    <citation type="submission" date="2016-10" db="EMBL/GenBank/DDBJ databases">
        <title>The High Quality Genome of Vibrio alginolyticus K01M1.</title>
        <authorList>
            <person name="Wendling C."/>
            <person name="Chibani C.M."/>
            <person name="Hertel R."/>
            <person name="Sproer C."/>
            <person name="Bunk B."/>
            <person name="Overmann J."/>
            <person name="Roth O."/>
            <person name="Liesegang H."/>
        </authorList>
    </citation>
    <scope>NUCLEOTIDE SEQUENCE</scope>
    <source>
        <strain evidence="2">K05K4</strain>
    </source>
</reference>
<feature type="transmembrane region" description="Helical" evidence="1">
    <location>
        <begin position="48"/>
        <end position="69"/>
    </location>
</feature>
<protein>
    <submittedName>
        <fullName evidence="3">Uncharacterized protein</fullName>
    </submittedName>
</protein>
<accession>A0A1W6TI16</accession>
<evidence type="ECO:0000313" key="4">
    <source>
        <dbReference type="Proteomes" id="UP000565155"/>
    </source>
</evidence>
<keyword evidence="1" id="KW-1133">Transmembrane helix</keyword>
<dbReference type="RefSeq" id="WP_065275418.1">
    <property type="nucleotide sequence ID" value="NZ_BTGI01000008.1"/>
</dbReference>